<dbReference type="Pfam" id="PF25679">
    <property type="entry name" value="DUF7947"/>
    <property type="match status" value="1"/>
</dbReference>
<dbReference type="Pfam" id="PF25678">
    <property type="entry name" value="DUF7946"/>
    <property type="match status" value="1"/>
</dbReference>
<feature type="domain" description="DUF7947" evidence="2">
    <location>
        <begin position="204"/>
        <end position="289"/>
    </location>
</feature>
<evidence type="ECO:0000259" key="2">
    <source>
        <dbReference type="Pfam" id="PF25679"/>
    </source>
</evidence>
<accession>A0A1S7QXU2</accession>
<evidence type="ECO:0000259" key="1">
    <source>
        <dbReference type="Pfam" id="PF25678"/>
    </source>
</evidence>
<protein>
    <submittedName>
        <fullName evidence="3">Uncharacterized protein</fullName>
    </submittedName>
</protein>
<dbReference type="Proteomes" id="UP000191897">
    <property type="component" value="Unassembled WGS sequence"/>
</dbReference>
<gene>
    <name evidence="3" type="ORF">AGR4C_Lc10003</name>
</gene>
<evidence type="ECO:0000313" key="4">
    <source>
        <dbReference type="Proteomes" id="UP000191897"/>
    </source>
</evidence>
<reference evidence="3 4" key="1">
    <citation type="submission" date="2016-01" db="EMBL/GenBank/DDBJ databases">
        <authorList>
            <person name="Oliw E.H."/>
        </authorList>
    </citation>
    <scope>NUCLEOTIDE SEQUENCE [LARGE SCALE GENOMIC DNA]</scope>
    <source>
        <strain evidence="3 4">Kerr 14</strain>
    </source>
</reference>
<dbReference type="RefSeq" id="WP_080866648.1">
    <property type="nucleotide sequence ID" value="NZ_LT009731.1"/>
</dbReference>
<dbReference type="AlphaFoldDB" id="A0A1S7QXU2"/>
<organism evidence="3 4">
    <name type="scientific">Agrobacterium tumefaciens str. Kerr 14</name>
    <dbReference type="NCBI Taxonomy" id="1183424"/>
    <lineage>
        <taxon>Bacteria</taxon>
        <taxon>Pseudomonadati</taxon>
        <taxon>Pseudomonadota</taxon>
        <taxon>Alphaproteobacteria</taxon>
        <taxon>Hyphomicrobiales</taxon>
        <taxon>Rhizobiaceae</taxon>
        <taxon>Rhizobium/Agrobacterium group</taxon>
        <taxon>Agrobacterium</taxon>
        <taxon>Agrobacterium tumefaciens complex</taxon>
    </lineage>
</organism>
<dbReference type="InterPro" id="IPR057706">
    <property type="entry name" value="DUF7946"/>
</dbReference>
<evidence type="ECO:0000313" key="3">
    <source>
        <dbReference type="EMBL" id="CUX43400.1"/>
    </source>
</evidence>
<dbReference type="InterPro" id="IPR057707">
    <property type="entry name" value="DUF7947"/>
</dbReference>
<dbReference type="EMBL" id="FBWC01000019">
    <property type="protein sequence ID" value="CUX43400.1"/>
    <property type="molecule type" value="Genomic_DNA"/>
</dbReference>
<sequence>MINVKFSLSFEGNEANDNQLDFYDAADALTGFQRSLALTTHLVLNGEIITQAPALKGARILIKSPEQGSWKVVTTVGMIMAGAHQLGTAPRDTVLGNLITSAYDYVVNETLGFHVDFDKTLGQQYEDLKKQRKPIAPKVTQSQMDALIEKCESSVKEMHRPIYASKTAETAVIKSTYRRSVTDIAEMDADTFDYVNLTMQVEQPIENTGRVSSYNINTFKGRVFVPAEHRPIPFDLAEGCRDIQSVQAVTQSLQRNARDRFGADGEVRFVAFRFESSTGRLKRLLITRILPPVAP</sequence>
<name>A0A1S7QXU2_AGRTU</name>
<feature type="domain" description="DUF7946" evidence="1">
    <location>
        <begin position="6"/>
        <end position="195"/>
    </location>
</feature>
<proteinExistence type="predicted"/>